<gene>
    <name evidence="6" type="ORF">MB27_05940</name>
</gene>
<dbReference type="PANTHER" id="PTHR11878">
    <property type="entry name" value="SODIUM/CALCIUM EXCHANGER"/>
    <property type="match status" value="1"/>
</dbReference>
<dbReference type="RefSeq" id="WP_043523056.1">
    <property type="nucleotide sequence ID" value="NZ_BAABKU010000002.1"/>
</dbReference>
<proteinExistence type="predicted"/>
<keyword evidence="7" id="KW-1185">Reference proteome</keyword>
<dbReference type="eggNOG" id="COG4932">
    <property type="taxonomic scope" value="Bacteria"/>
</dbReference>
<dbReference type="GO" id="GO:0016020">
    <property type="term" value="C:membrane"/>
    <property type="evidence" value="ECO:0007669"/>
    <property type="project" value="InterPro"/>
</dbReference>
<dbReference type="Gene3D" id="2.60.40.2030">
    <property type="match status" value="14"/>
</dbReference>
<feature type="domain" description="Calx-beta" evidence="5">
    <location>
        <begin position="1769"/>
        <end position="1876"/>
    </location>
</feature>
<keyword evidence="4" id="KW-0813">Transport</keyword>
<evidence type="ECO:0000256" key="1">
    <source>
        <dbReference type="ARBA" id="ARBA00022729"/>
    </source>
</evidence>
<dbReference type="InterPro" id="IPR003644">
    <property type="entry name" value="Calx_beta"/>
</dbReference>
<dbReference type="InterPro" id="IPR051171">
    <property type="entry name" value="CaCA"/>
</dbReference>
<accession>A0A0A6UTS2</accession>
<evidence type="ECO:0000259" key="5">
    <source>
        <dbReference type="SMART" id="SM00237"/>
    </source>
</evidence>
<dbReference type="eggNOG" id="COG3391">
    <property type="taxonomic scope" value="Bacteria"/>
</dbReference>
<dbReference type="STRING" id="1869.MB27_05940"/>
<dbReference type="PANTHER" id="PTHR11878:SF65">
    <property type="entry name" value="NA_CA-EXCHANGE PROTEIN, ISOFORM G"/>
    <property type="match status" value="1"/>
</dbReference>
<dbReference type="SUPFAM" id="SSF141072">
    <property type="entry name" value="CalX-like"/>
    <property type="match status" value="14"/>
</dbReference>
<sequence length="2338" mass="238027">MRVDQEVPFRLWAPGRLHAFVSLAVVAAVGLTPGVAYAVPAAPSPTASIGTPVPAAEGEALRFPVTLAEAPDASLTLLLSTTDAGSAAAGDINALYNQPLTFEPDGELTQYVEVSTRPDNEDEGTDADTAETVELKIVDFGAATPGPDTATGKIIDAVISVEPVDEITETDGPTTESFDINLNVAFQRDTSVTYAIAAHSSTSGGADETLLAFPAGVTTKRVTIDIAGDDLYERADRKIDVTLAHFTGDGIGIRGLGTTSFPFPEDEPLPEIESVTVGGPVTEDDDETVTVTVKLTGRLAYDGVVTVDDVAGGTAKAAVLFEDGQVPLGQDDFEVAGSLTIPAGSDTGTIDVMIKDDEVFERTEEIKLVMSGGQEPHIADASESVTITVVDDDPQPVITFDGFEANEGAEDVPVSFSVSGAFEGPLPWTAEVGPDLTDERYPIFGDDIDKTGLELAGGLPSDATKIDLGSLDVPLGSADEYDEHVKFSVKAAGVDEVSEFGVIHDDPNHLPPELRAMDARVLEGGTAKVSPVWHFNHDGNTATTSEREVKVDFRTSSGTAEQGTDFTATSGTLPTDDVFWAMVPTAADQDEEGSENFTVTLSNPVNATIGDDTATVTIAESIPTVSVGDAAPVAESDELEFPVTLSEPAPDPVTVTVATSDATANAGPDYEAIVRQVDFAAGESTAVVKVATQADSLTEGEGETVHLKILDPGGVSLGNERSEGRILDPVLTVTSDGAVGEGDSPDVSTEYFDLTLNKPLGADLNFEYRVVAGTATADEDIDEVSAMPVTIAAGQTSARIAVKIRGDDVHEDPDETFTIVLTSLSDTVLGDREHPFVIADDDVAAPTVNLGDAVAVPEGGVLKFPVTLGAPSDAPVSVRVGTTGGTAVAGDDYTAVTGKEVTFAPGVTTATVEVATTADGTAESDPETVTLELTDAGDAVAGTATGTGKIVDGAVTLTPVGEIVEGNSGGREQLFDVTLNVAVDAEVTLDYEILDDTTTSGGVDIDATSGTLTFAPNATKQQIIVPVYGDADDEGAGEVFKIRLSNLTGLQASGLGEHPFTLIDDDGAPSIVSVSSVSQPEGDGAGTATYTVKLSNPALGTTVLDVTGAGGTAVQPAGGVGAGDYTTPATVTFSENETSKTFDVTVDGDTVLEGDETASIVVTPREGDPNVAGGAQSGTLTLVNDDDPPTITVNGFTKPEGSLGVAVTATVTGDAQAPIVWRATATGGSDGSSDPAEPEDFDATNLITYGDLAPGTRTLDLGTIGLDQGTADEFDETVKIGVTLEGSETATGFGVIQDFSTHLPPGIHTPASVTATENGTVTIPVGLDFEEPLGTTADATEKTITADYTFTPGSATAGDDYDATPGQVTFPPGQTTRTITVPIPPDLVADAGETFTVTVGNALNAASGAGSSTTVTIDEAGPAHTFTVTPDVTAAEGQPGAAEFAVRLDAPAVEDVDLTVTAADGTARRGAGVPGGDDFTTPNGTLRILKGQQTGTVSVPILDDDVYEENETAEITVAVAPGETAAAGDPRTAALAVTDDDPVPTLTLNDAASGAEGGTVDVIATPSGVAEDPIGYLLRLGGDAANGADAAEIDDFTGGTVDVTVPGGSTAPVTLHSIALRNDAVDEAGETIKAVLERVTTPGSPVEARYRITDDPRDLPPAVSIGGATVSEAQGLAEVPVTLDFLGGNGATSTEQPVSVTFDTFGETADTTDFEPPYDGNTLIVPAGQRNGVIRVPIVNDRRAENPETFYVRLLSAAPEGAGLSGGLAGVVIDDDDANAPRPEFTVSGDVTAGEAGGSATFEIRLSEPAPGDMDLDVAVEPGTATPAGAAAGETDFENPPATVRIPAGAVSAQITVPIRPDEVYEGDETAVLTAALAAGGLDAAGSSQRSTLTITDDDPKPSITLAETAATVAEGGSFEVVGTVHGTAQRDVEIGGSTTAAAAAPGVRTQAVVKIKKGEKRKLVVERKPIVRTLAGEDAEPADYDLGDGFVIPAGTPSGSRLSLGTIRFRGDGIDEDDETATISFGGSVLTFTITDDPADQPPTVSVGDVSAGEDDTAAEVPVTLGFRGDATSTERTVTVPWQTVDGTADAGEDYRGAGGTVTIDPLAGSATIRVPLLDDARDEKDQAFTVRLGTPAPAGVTVTGGPGTVTITDDDKPKAPTLTAPAIIVGAGRPILQGVAAAGAKVELLSAGGASGGTFKVIGSTVADDDGAYSFEPNIGIGVRFQTRAAGLSSPVRAVQIRQEPVVTVVSGARGQATVTVVGDPDEGGQTVRVQRRIRGEWREVDDGRLGPRGRFATTVRGLTSGGTAVFRAVITATPSLGILAGASAARTVKVK</sequence>
<evidence type="ECO:0000313" key="6">
    <source>
        <dbReference type="EMBL" id="KHD78368.1"/>
    </source>
</evidence>
<feature type="domain" description="Calx-beta" evidence="5">
    <location>
        <begin position="1413"/>
        <end position="1518"/>
    </location>
</feature>
<dbReference type="OrthoDB" id="3279580at2"/>
<feature type="domain" description="Calx-beta" evidence="5">
    <location>
        <begin position="1302"/>
        <end position="1400"/>
    </location>
</feature>
<comment type="caution">
    <text evidence="6">The sequence shown here is derived from an EMBL/GenBank/DDBJ whole genome shotgun (WGS) entry which is preliminary data.</text>
</comment>
<organism evidence="6 7">
    <name type="scientific">Actinoplanes utahensis</name>
    <dbReference type="NCBI Taxonomy" id="1869"/>
    <lineage>
        <taxon>Bacteria</taxon>
        <taxon>Bacillati</taxon>
        <taxon>Actinomycetota</taxon>
        <taxon>Actinomycetes</taxon>
        <taxon>Micromonosporales</taxon>
        <taxon>Micromonosporaceae</taxon>
        <taxon>Actinoplanes</taxon>
    </lineage>
</organism>
<protein>
    <recommendedName>
        <fullName evidence="5">Calx-beta domain-containing protein</fullName>
    </recommendedName>
</protein>
<dbReference type="SMART" id="SM00237">
    <property type="entry name" value="Calx_beta"/>
    <property type="match status" value="7"/>
</dbReference>
<feature type="domain" description="Calx-beta" evidence="5">
    <location>
        <begin position="614"/>
        <end position="708"/>
    </location>
</feature>
<reference evidence="6 7" key="1">
    <citation type="submission" date="2014-10" db="EMBL/GenBank/DDBJ databases">
        <title>Draft genome sequence of Actinoplanes utahensis NRRL 12052.</title>
        <authorList>
            <person name="Velasco-Bucheli B."/>
            <person name="del Cerro C."/>
            <person name="Hormigo D."/>
            <person name="Garcia J.L."/>
            <person name="Acebal C."/>
            <person name="Arroyo M."/>
            <person name="de la Mata I."/>
        </authorList>
    </citation>
    <scope>NUCLEOTIDE SEQUENCE [LARGE SCALE GENOMIC DNA]</scope>
    <source>
        <strain evidence="6 7">NRRL 12052</strain>
    </source>
</reference>
<evidence type="ECO:0000256" key="3">
    <source>
        <dbReference type="ARBA" id="ARBA00022837"/>
    </source>
</evidence>
<feature type="domain" description="Calx-beta" evidence="5">
    <location>
        <begin position="834"/>
        <end position="934"/>
    </location>
</feature>
<dbReference type="InterPro" id="IPR038081">
    <property type="entry name" value="CalX-like_sf"/>
</dbReference>
<evidence type="ECO:0000256" key="4">
    <source>
        <dbReference type="ARBA" id="ARBA00023065"/>
    </source>
</evidence>
<dbReference type="Pfam" id="PF03160">
    <property type="entry name" value="Calx-beta"/>
    <property type="match status" value="14"/>
</dbReference>
<dbReference type="Proteomes" id="UP000054537">
    <property type="component" value="Unassembled WGS sequence"/>
</dbReference>
<keyword evidence="3" id="KW-0106">Calcium</keyword>
<evidence type="ECO:0000313" key="7">
    <source>
        <dbReference type="Proteomes" id="UP000054537"/>
    </source>
</evidence>
<name>A0A0A6UTS2_ACTUT</name>
<dbReference type="EMBL" id="JRTT01000005">
    <property type="protein sequence ID" value="KHD78368.1"/>
    <property type="molecule type" value="Genomic_DNA"/>
</dbReference>
<keyword evidence="2" id="KW-0677">Repeat</keyword>
<dbReference type="GO" id="GO:0007154">
    <property type="term" value="P:cell communication"/>
    <property type="evidence" value="ECO:0007669"/>
    <property type="project" value="InterPro"/>
</dbReference>
<evidence type="ECO:0000256" key="2">
    <source>
        <dbReference type="ARBA" id="ARBA00022737"/>
    </source>
</evidence>
<keyword evidence="4" id="KW-0406">Ion transport</keyword>
<feature type="domain" description="Calx-beta" evidence="5">
    <location>
        <begin position="2033"/>
        <end position="2135"/>
    </location>
</feature>
<keyword evidence="1" id="KW-0732">Signal</keyword>
<feature type="domain" description="Calx-beta" evidence="5">
    <location>
        <begin position="1650"/>
        <end position="1755"/>
    </location>
</feature>
<dbReference type="GO" id="GO:0030001">
    <property type="term" value="P:metal ion transport"/>
    <property type="evidence" value="ECO:0007669"/>
    <property type="project" value="TreeGrafter"/>
</dbReference>